<evidence type="ECO:0008006" key="3">
    <source>
        <dbReference type="Google" id="ProtNLM"/>
    </source>
</evidence>
<accession>A0A420Y773</accession>
<name>A0A420Y773_9PEZI</name>
<sequence>MQTCHLALLPVEMVDAIFSNLCSVCSSCASHEDEIDINNQVTAASMVDKSLGGKALRSLCLTSQYLSPIAMRHRYHCLSFDPLRRRLVQTLLDRPDLACLVKKVWAYRPLSNWCAEYFQQVFRQAQGKSFQEGMSILGRLCALLPNLERLTAHHHQFNEGNGMPLSMPKLRELRLLSMPRAKSYPGETELIDVRDLAPLFRAAPNITDLYLQFPASYRPVGGLTLDHVTKLELDQAHMDVACLTSFLRLCPNVETLKYSARASSDSRLVEITQFVPRDLESGVSALLEKGELTRLKRIDVRLCQCGYVLCWLHDPWFPQMVMHPMEDLKQVVELRGIVVTVQTEPGDEVTDSELEDAYRRAETYLRASDRGQHDGWNDGS</sequence>
<reference evidence="1 2" key="1">
    <citation type="submission" date="2018-08" db="EMBL/GenBank/DDBJ databases">
        <title>Draft genome of the lignicolous fungus Coniochaeta pulveracea.</title>
        <authorList>
            <person name="Borstlap C.J."/>
            <person name="De Witt R.N."/>
            <person name="Botha A."/>
            <person name="Volschenk H."/>
        </authorList>
    </citation>
    <scope>NUCLEOTIDE SEQUENCE [LARGE SCALE GENOMIC DNA]</scope>
    <source>
        <strain evidence="1 2">CAB683</strain>
    </source>
</reference>
<organism evidence="1 2">
    <name type="scientific">Coniochaeta pulveracea</name>
    <dbReference type="NCBI Taxonomy" id="177199"/>
    <lineage>
        <taxon>Eukaryota</taxon>
        <taxon>Fungi</taxon>
        <taxon>Dikarya</taxon>
        <taxon>Ascomycota</taxon>
        <taxon>Pezizomycotina</taxon>
        <taxon>Sordariomycetes</taxon>
        <taxon>Sordariomycetidae</taxon>
        <taxon>Coniochaetales</taxon>
        <taxon>Coniochaetaceae</taxon>
        <taxon>Coniochaeta</taxon>
    </lineage>
</organism>
<comment type="caution">
    <text evidence="1">The sequence shown here is derived from an EMBL/GenBank/DDBJ whole genome shotgun (WGS) entry which is preliminary data.</text>
</comment>
<evidence type="ECO:0000313" key="2">
    <source>
        <dbReference type="Proteomes" id="UP000275385"/>
    </source>
</evidence>
<proteinExistence type="predicted"/>
<protein>
    <recommendedName>
        <fullName evidence="3">F-box domain-containing protein</fullName>
    </recommendedName>
</protein>
<keyword evidence="2" id="KW-1185">Reference proteome</keyword>
<dbReference type="Proteomes" id="UP000275385">
    <property type="component" value="Unassembled WGS sequence"/>
</dbReference>
<dbReference type="STRING" id="177199.A0A420Y773"/>
<dbReference type="AlphaFoldDB" id="A0A420Y773"/>
<gene>
    <name evidence="1" type="ORF">DL546_002790</name>
</gene>
<dbReference type="InterPro" id="IPR032675">
    <property type="entry name" value="LRR_dom_sf"/>
</dbReference>
<dbReference type="Gene3D" id="3.80.10.10">
    <property type="entry name" value="Ribonuclease Inhibitor"/>
    <property type="match status" value="1"/>
</dbReference>
<dbReference type="OrthoDB" id="4589711at2759"/>
<dbReference type="EMBL" id="QVQW01000040">
    <property type="protein sequence ID" value="RKU43620.1"/>
    <property type="molecule type" value="Genomic_DNA"/>
</dbReference>
<evidence type="ECO:0000313" key="1">
    <source>
        <dbReference type="EMBL" id="RKU43620.1"/>
    </source>
</evidence>